<dbReference type="GO" id="GO:0005550">
    <property type="term" value="F:pheromone binding"/>
    <property type="evidence" value="ECO:0007669"/>
    <property type="project" value="UniProtKB-KW"/>
</dbReference>
<reference evidence="14" key="1">
    <citation type="submission" date="2020-02" db="EMBL/GenBank/DDBJ databases">
        <title>Relaxed selection underlies rapid genomic changes in the transitions from sociality to social parasitism in ants.</title>
        <authorList>
            <person name="Bi X."/>
        </authorList>
    </citation>
    <scope>NUCLEOTIDE SEQUENCE</scope>
    <source>
        <strain evidence="14">BGI-DK2013a</strain>
        <tissue evidence="14">Whole body</tissue>
    </source>
</reference>
<comment type="function">
    <text evidence="12">Colony queen number, a major feature of social organization, is associated with worker genotype for Gp-9. Colonies are headed by either a single reproductive queen (monogyne form) or multiple queens (polygyne form). Differences in worker Gp-9 genotypes between social forms may cause differences in workers' abilities to recognize queens and regulate their numbers.</text>
</comment>
<keyword evidence="10" id="KW-0590">Pheromone-binding</keyword>
<evidence type="ECO:0000256" key="6">
    <source>
        <dbReference type="ARBA" id="ARBA00022507"/>
    </source>
</evidence>
<evidence type="ECO:0000313" key="15">
    <source>
        <dbReference type="Proteomes" id="UP000667349"/>
    </source>
</evidence>
<comment type="subcellular location">
    <subcellularLocation>
        <location evidence="1">Secreted</location>
    </subcellularLocation>
</comment>
<comment type="caution">
    <text evidence="14">The sequence shown here is derived from an EMBL/GenBank/DDBJ whole genome shotgun (WGS) entry which is preliminary data.</text>
</comment>
<evidence type="ECO:0000256" key="1">
    <source>
        <dbReference type="ARBA" id="ARBA00004613"/>
    </source>
</evidence>
<accession>A0A836EAL0</accession>
<keyword evidence="6" id="KW-0589">Pheromone response</keyword>
<evidence type="ECO:0000256" key="3">
    <source>
        <dbReference type="ARBA" id="ARBA00011738"/>
    </source>
</evidence>
<dbReference type="EMBL" id="JAANHZ010000734">
    <property type="protein sequence ID" value="KAG5307483.1"/>
    <property type="molecule type" value="Genomic_DNA"/>
</dbReference>
<keyword evidence="7" id="KW-0964">Secreted</keyword>
<comment type="subunit">
    <text evidence="3">Homodimer.</text>
</comment>
<dbReference type="GO" id="GO:0019236">
    <property type="term" value="P:response to pheromone"/>
    <property type="evidence" value="ECO:0007669"/>
    <property type="project" value="UniProtKB-KW"/>
</dbReference>
<sequence>MLAIEDVIHNQHKSESQERINKNGCVMQCMFQKDGMMEDAEYKIEKMHIIFVQKTNVQSGDKRLESLDNCINASKDLPDKCEKAFLITECILKSEHKHKHEHDHEHHHD</sequence>
<dbReference type="GO" id="GO:0005615">
    <property type="term" value="C:extracellular space"/>
    <property type="evidence" value="ECO:0007669"/>
    <property type="project" value="InterPro"/>
</dbReference>
<dbReference type="GO" id="GO:0035176">
    <property type="term" value="P:social behavior"/>
    <property type="evidence" value="ECO:0007669"/>
    <property type="project" value="InterPro"/>
</dbReference>
<evidence type="ECO:0000256" key="4">
    <source>
        <dbReference type="ARBA" id="ARBA00018422"/>
    </source>
</evidence>
<dbReference type="SUPFAM" id="SSF47565">
    <property type="entry name" value="Insect pheromone/odorant-binding proteins"/>
    <property type="match status" value="1"/>
</dbReference>
<keyword evidence="15" id="KW-1185">Reference proteome</keyword>
<evidence type="ECO:0000256" key="11">
    <source>
        <dbReference type="ARBA" id="ARBA00023157"/>
    </source>
</evidence>
<comment type="similarity">
    <text evidence="2">Belongs to the PBP/GOBP family.</text>
</comment>
<dbReference type="CDD" id="cd23992">
    <property type="entry name" value="PBP_GOBP"/>
    <property type="match status" value="1"/>
</dbReference>
<dbReference type="InterPro" id="IPR006170">
    <property type="entry name" value="PBP/GOBP"/>
</dbReference>
<evidence type="ECO:0000256" key="9">
    <source>
        <dbReference type="ARBA" id="ARBA00022729"/>
    </source>
</evidence>
<keyword evidence="8" id="KW-0085">Behavior</keyword>
<evidence type="ECO:0000313" key="14">
    <source>
        <dbReference type="EMBL" id="KAG5307483.1"/>
    </source>
</evidence>
<dbReference type="AlphaFoldDB" id="A0A836EAL0"/>
<proteinExistence type="inferred from homology"/>
<evidence type="ECO:0000256" key="13">
    <source>
        <dbReference type="ARBA" id="ARBA00032377"/>
    </source>
</evidence>
<keyword evidence="9" id="KW-0732">Signal</keyword>
<evidence type="ECO:0000256" key="5">
    <source>
        <dbReference type="ARBA" id="ARBA00022448"/>
    </source>
</evidence>
<dbReference type="Gene3D" id="1.10.238.20">
    <property type="entry name" value="Pheromone/general odorant binding protein domain"/>
    <property type="match status" value="1"/>
</dbReference>
<dbReference type="InterPro" id="IPR022354">
    <property type="entry name" value="Pheromone-bd_protein_Gp-9"/>
</dbReference>
<gene>
    <name evidence="14" type="primary">Gp9</name>
    <name evidence="14" type="ORF">G6Z75_0002745</name>
</gene>
<evidence type="ECO:0000256" key="8">
    <source>
        <dbReference type="ARBA" id="ARBA00022610"/>
    </source>
</evidence>
<name>A0A836EAL0_9HYME</name>
<feature type="non-terminal residue" evidence="14">
    <location>
        <position position="109"/>
    </location>
</feature>
<protein>
    <recommendedName>
        <fullName evidence="4">Pheromone-binding protein Gp-9</fullName>
    </recommendedName>
    <alternativeName>
        <fullName evidence="13">Putative odorant-binding protein Gp-9</fullName>
    </alternativeName>
</protein>
<dbReference type="PRINTS" id="PR02007">
    <property type="entry name" value="ODORANTBPGP9"/>
</dbReference>
<feature type="non-terminal residue" evidence="14">
    <location>
        <position position="1"/>
    </location>
</feature>
<evidence type="ECO:0000256" key="10">
    <source>
        <dbReference type="ARBA" id="ARBA00023106"/>
    </source>
</evidence>
<keyword evidence="11" id="KW-1015">Disulfide bond</keyword>
<dbReference type="Proteomes" id="UP000667349">
    <property type="component" value="Unassembled WGS sequence"/>
</dbReference>
<evidence type="ECO:0000256" key="7">
    <source>
        <dbReference type="ARBA" id="ARBA00022525"/>
    </source>
</evidence>
<evidence type="ECO:0000256" key="12">
    <source>
        <dbReference type="ARBA" id="ARBA00024844"/>
    </source>
</evidence>
<dbReference type="InterPro" id="IPR036728">
    <property type="entry name" value="PBP_GOBP_sf"/>
</dbReference>
<evidence type="ECO:0000256" key="2">
    <source>
        <dbReference type="ARBA" id="ARBA00008098"/>
    </source>
</evidence>
<dbReference type="Pfam" id="PF01395">
    <property type="entry name" value="PBP_GOBP"/>
    <property type="match status" value="1"/>
</dbReference>
<keyword evidence="5" id="KW-0813">Transport</keyword>
<organism evidence="14 15">
    <name type="scientific">Acromyrmex insinuator</name>
    <dbReference type="NCBI Taxonomy" id="230686"/>
    <lineage>
        <taxon>Eukaryota</taxon>
        <taxon>Metazoa</taxon>
        <taxon>Ecdysozoa</taxon>
        <taxon>Arthropoda</taxon>
        <taxon>Hexapoda</taxon>
        <taxon>Insecta</taxon>
        <taxon>Pterygota</taxon>
        <taxon>Neoptera</taxon>
        <taxon>Endopterygota</taxon>
        <taxon>Hymenoptera</taxon>
        <taxon>Apocrita</taxon>
        <taxon>Aculeata</taxon>
        <taxon>Formicoidea</taxon>
        <taxon>Formicidae</taxon>
        <taxon>Myrmicinae</taxon>
        <taxon>Acromyrmex</taxon>
    </lineage>
</organism>